<proteinExistence type="predicted"/>
<gene>
    <name evidence="1" type="ORF">NCTC9381_04315</name>
</gene>
<protein>
    <submittedName>
        <fullName evidence="1">Uncharacterized protein</fullName>
    </submittedName>
</protein>
<dbReference type="AlphaFoldDB" id="A0A379AL91"/>
<evidence type="ECO:0000313" key="2">
    <source>
        <dbReference type="Proteomes" id="UP000254640"/>
    </source>
</evidence>
<sequence>MRSDSVSSERLSIQLECGSSCVPIALRRAAHFRHQRFTAHRRACNQVRVTANILGQRVERQVSAQR</sequence>
<evidence type="ECO:0000313" key="1">
    <source>
        <dbReference type="EMBL" id="SUB18359.1"/>
    </source>
</evidence>
<accession>A0A379AL91</accession>
<organism evidence="1 2">
    <name type="scientific">Enterobacter agglomerans</name>
    <name type="common">Erwinia herbicola</name>
    <name type="synonym">Pantoea agglomerans</name>
    <dbReference type="NCBI Taxonomy" id="549"/>
    <lineage>
        <taxon>Bacteria</taxon>
        <taxon>Pseudomonadati</taxon>
        <taxon>Pseudomonadota</taxon>
        <taxon>Gammaproteobacteria</taxon>
        <taxon>Enterobacterales</taxon>
        <taxon>Erwiniaceae</taxon>
        <taxon>Pantoea</taxon>
        <taxon>Pantoea agglomerans group</taxon>
    </lineage>
</organism>
<name>A0A379AL91_ENTAG</name>
<dbReference type="EMBL" id="UGSO01000001">
    <property type="protein sequence ID" value="SUB18359.1"/>
    <property type="molecule type" value="Genomic_DNA"/>
</dbReference>
<keyword evidence="2" id="KW-1185">Reference proteome</keyword>
<dbReference type="Proteomes" id="UP000254640">
    <property type="component" value="Unassembled WGS sequence"/>
</dbReference>
<reference evidence="1 2" key="1">
    <citation type="submission" date="2018-06" db="EMBL/GenBank/DDBJ databases">
        <authorList>
            <consortium name="Pathogen Informatics"/>
            <person name="Doyle S."/>
        </authorList>
    </citation>
    <scope>NUCLEOTIDE SEQUENCE [LARGE SCALE GENOMIC DNA]</scope>
    <source>
        <strain evidence="1 2">NCTC9381</strain>
    </source>
</reference>